<evidence type="ECO:0000256" key="8">
    <source>
        <dbReference type="PIRSR" id="PIRSR602401-1"/>
    </source>
</evidence>
<dbReference type="InterPro" id="IPR036396">
    <property type="entry name" value="Cyt_P450_sf"/>
</dbReference>
<organism evidence="10 11">
    <name type="scientific">Exophiala bonariae</name>
    <dbReference type="NCBI Taxonomy" id="1690606"/>
    <lineage>
        <taxon>Eukaryota</taxon>
        <taxon>Fungi</taxon>
        <taxon>Dikarya</taxon>
        <taxon>Ascomycota</taxon>
        <taxon>Pezizomycotina</taxon>
        <taxon>Eurotiomycetes</taxon>
        <taxon>Chaetothyriomycetidae</taxon>
        <taxon>Chaetothyriales</taxon>
        <taxon>Herpotrichiellaceae</taxon>
        <taxon>Exophiala</taxon>
    </lineage>
</organism>
<dbReference type="InterPro" id="IPR050121">
    <property type="entry name" value="Cytochrome_P450_monoxygenase"/>
</dbReference>
<dbReference type="PRINTS" id="PR00463">
    <property type="entry name" value="EP450I"/>
</dbReference>
<dbReference type="Proteomes" id="UP001358417">
    <property type="component" value="Unassembled WGS sequence"/>
</dbReference>
<keyword evidence="7 9" id="KW-0503">Monooxygenase</keyword>
<evidence type="ECO:0000256" key="5">
    <source>
        <dbReference type="ARBA" id="ARBA00023002"/>
    </source>
</evidence>
<protein>
    <recommendedName>
        <fullName evidence="12">Trichodiene oxygenase</fullName>
    </recommendedName>
</protein>
<dbReference type="InterPro" id="IPR017972">
    <property type="entry name" value="Cyt_P450_CS"/>
</dbReference>
<dbReference type="InterPro" id="IPR002401">
    <property type="entry name" value="Cyt_P450_E_grp-I"/>
</dbReference>
<reference evidence="10 11" key="1">
    <citation type="submission" date="2023-08" db="EMBL/GenBank/DDBJ databases">
        <title>Black Yeasts Isolated from many extreme environments.</title>
        <authorList>
            <person name="Coleine C."/>
            <person name="Stajich J.E."/>
            <person name="Selbmann L."/>
        </authorList>
    </citation>
    <scope>NUCLEOTIDE SEQUENCE [LARGE SCALE GENOMIC DNA]</scope>
    <source>
        <strain evidence="10 11">CCFEE 5792</strain>
    </source>
</reference>
<evidence type="ECO:0000256" key="1">
    <source>
        <dbReference type="ARBA" id="ARBA00001971"/>
    </source>
</evidence>
<dbReference type="GO" id="GO:0005506">
    <property type="term" value="F:iron ion binding"/>
    <property type="evidence" value="ECO:0007669"/>
    <property type="project" value="InterPro"/>
</dbReference>
<dbReference type="GO" id="GO:0004497">
    <property type="term" value="F:monooxygenase activity"/>
    <property type="evidence" value="ECO:0007669"/>
    <property type="project" value="UniProtKB-KW"/>
</dbReference>
<evidence type="ECO:0000256" key="6">
    <source>
        <dbReference type="ARBA" id="ARBA00023004"/>
    </source>
</evidence>
<name>A0AAV9MYD9_9EURO</name>
<evidence type="ECO:0000256" key="9">
    <source>
        <dbReference type="RuleBase" id="RU000461"/>
    </source>
</evidence>
<evidence type="ECO:0000256" key="4">
    <source>
        <dbReference type="ARBA" id="ARBA00022723"/>
    </source>
</evidence>
<dbReference type="GO" id="GO:0016705">
    <property type="term" value="F:oxidoreductase activity, acting on paired donors, with incorporation or reduction of molecular oxygen"/>
    <property type="evidence" value="ECO:0007669"/>
    <property type="project" value="InterPro"/>
</dbReference>
<dbReference type="PRINTS" id="PR00385">
    <property type="entry name" value="P450"/>
</dbReference>
<dbReference type="CDD" id="cd11062">
    <property type="entry name" value="CYP58-like"/>
    <property type="match status" value="1"/>
</dbReference>
<keyword evidence="6 8" id="KW-0408">Iron</keyword>
<evidence type="ECO:0000256" key="2">
    <source>
        <dbReference type="ARBA" id="ARBA00010617"/>
    </source>
</evidence>
<evidence type="ECO:0000256" key="7">
    <source>
        <dbReference type="ARBA" id="ARBA00023033"/>
    </source>
</evidence>
<dbReference type="InterPro" id="IPR001128">
    <property type="entry name" value="Cyt_P450"/>
</dbReference>
<comment type="caution">
    <text evidence="10">The sequence shown here is derived from an EMBL/GenBank/DDBJ whole genome shotgun (WGS) entry which is preliminary data.</text>
</comment>
<comment type="cofactor">
    <cofactor evidence="1 8">
        <name>heme</name>
        <dbReference type="ChEBI" id="CHEBI:30413"/>
    </cofactor>
</comment>
<dbReference type="AlphaFoldDB" id="A0AAV9MYD9"/>
<keyword evidence="4 8" id="KW-0479">Metal-binding</keyword>
<dbReference type="PROSITE" id="PS00086">
    <property type="entry name" value="CYTOCHROME_P450"/>
    <property type="match status" value="1"/>
</dbReference>
<dbReference type="Gene3D" id="1.10.630.10">
    <property type="entry name" value="Cytochrome P450"/>
    <property type="match status" value="1"/>
</dbReference>
<proteinExistence type="inferred from homology"/>
<dbReference type="PANTHER" id="PTHR24305">
    <property type="entry name" value="CYTOCHROME P450"/>
    <property type="match status" value="1"/>
</dbReference>
<dbReference type="GeneID" id="89975562"/>
<dbReference type="EMBL" id="JAVRRD010000029">
    <property type="protein sequence ID" value="KAK5046635.1"/>
    <property type="molecule type" value="Genomic_DNA"/>
</dbReference>
<keyword evidence="5 9" id="KW-0560">Oxidoreductase</keyword>
<keyword evidence="11" id="KW-1185">Reference proteome</keyword>
<dbReference type="Pfam" id="PF00067">
    <property type="entry name" value="p450"/>
    <property type="match status" value="1"/>
</dbReference>
<evidence type="ECO:0000313" key="11">
    <source>
        <dbReference type="Proteomes" id="UP001358417"/>
    </source>
</evidence>
<dbReference type="SUPFAM" id="SSF48264">
    <property type="entry name" value="Cytochrome P450"/>
    <property type="match status" value="1"/>
</dbReference>
<accession>A0AAV9MYD9</accession>
<keyword evidence="3 8" id="KW-0349">Heme</keyword>
<dbReference type="PANTHER" id="PTHR24305:SF157">
    <property type="entry name" value="N-ACETYLTRYPTOPHAN 6-HYDROXYLASE IVOC-RELATED"/>
    <property type="match status" value="1"/>
</dbReference>
<evidence type="ECO:0008006" key="12">
    <source>
        <dbReference type="Google" id="ProtNLM"/>
    </source>
</evidence>
<evidence type="ECO:0000313" key="10">
    <source>
        <dbReference type="EMBL" id="KAK5046635.1"/>
    </source>
</evidence>
<gene>
    <name evidence="10" type="ORF">LTR84_007396</name>
</gene>
<dbReference type="RefSeq" id="XP_064702218.1">
    <property type="nucleotide sequence ID" value="XM_064850949.1"/>
</dbReference>
<evidence type="ECO:0000256" key="3">
    <source>
        <dbReference type="ARBA" id="ARBA00022617"/>
    </source>
</evidence>
<sequence>MTVPLLALAFLALFGSYGLYIVIYRLYFHPLRHFPGPKWAAATYWYESYFDMFSGPYTGRYVWKLESLHHKYGPIIRRSPDELDIVDLDFFELLFAGGRRDKWNRGGKSPGGTQSTLDRDLHKNRRGALTRFFSKRSVLALEPLLIEKVEQLSSGINTHFENGRILQADTAFGALSLDVITEYCFDQCFNCLLDPNFAPEWKQTMTSLFEAVPLLRNFGSIAGKLPALPHWILKRISPNVDKFSQMQKANQEKITHIVDDYNSSNRDSLDKPVALNKQHRTIFYDILNSQVLPPEEKTVERLADEAFGVVIAGGDTVGRVLANLFYYLHANPDWLAKLRQEIDCVMISAAASPKLSDLENLTAFTAVVKETLRISSLISGRLAMLEPDEVLIFKEWVIPPGTPITMSLSAIHSDRDIFPNPSYFDPSRWISSEGAMRPLDKYFVPFSKGSRSCLGMNLAYAEIYLAAATVLRRFEFALHDVIYERDVEVVRDCFVGLASPKSKGVRFKITNRRK</sequence>
<feature type="binding site" description="axial binding residue" evidence="8">
    <location>
        <position position="453"/>
    </location>
    <ligand>
        <name>heme</name>
        <dbReference type="ChEBI" id="CHEBI:30413"/>
    </ligand>
    <ligandPart>
        <name>Fe</name>
        <dbReference type="ChEBI" id="CHEBI:18248"/>
    </ligandPart>
</feature>
<dbReference type="GO" id="GO:0020037">
    <property type="term" value="F:heme binding"/>
    <property type="evidence" value="ECO:0007669"/>
    <property type="project" value="InterPro"/>
</dbReference>
<comment type="similarity">
    <text evidence="2 9">Belongs to the cytochrome P450 family.</text>
</comment>